<feature type="domain" description="TonB-dependent transporter Oar-like beta-barrel" evidence="7">
    <location>
        <begin position="331"/>
        <end position="592"/>
    </location>
</feature>
<keyword evidence="3" id="KW-1134">Transmembrane beta strand</keyword>
<evidence type="ECO:0000256" key="6">
    <source>
        <dbReference type="ARBA" id="ARBA00023237"/>
    </source>
</evidence>
<dbReference type="Gene3D" id="2.60.40.1120">
    <property type="entry name" value="Carboxypeptidase-like, regulatory domain"/>
    <property type="match status" value="1"/>
</dbReference>
<name>A0AA48GYX8_9BACT</name>
<dbReference type="EMBL" id="AP027081">
    <property type="protein sequence ID" value="BDU78190.1"/>
    <property type="molecule type" value="Genomic_DNA"/>
</dbReference>
<keyword evidence="4" id="KW-0812">Transmembrane</keyword>
<dbReference type="InterPro" id="IPR036942">
    <property type="entry name" value="Beta-barrel_TonB_sf"/>
</dbReference>
<dbReference type="SUPFAM" id="SSF49452">
    <property type="entry name" value="Starch-binding domain-like"/>
    <property type="match status" value="1"/>
</dbReference>
<evidence type="ECO:0000256" key="3">
    <source>
        <dbReference type="ARBA" id="ARBA00022452"/>
    </source>
</evidence>
<accession>A0AA48GYX8</accession>
<evidence type="ECO:0000256" key="5">
    <source>
        <dbReference type="ARBA" id="ARBA00023136"/>
    </source>
</evidence>
<dbReference type="Gene3D" id="2.40.170.20">
    <property type="entry name" value="TonB-dependent receptor, beta-barrel domain"/>
    <property type="match status" value="1"/>
</dbReference>
<gene>
    <name evidence="8" type="primary">oar_2</name>
    <name evidence="8" type="ORF">METESE_31480</name>
</gene>
<dbReference type="GO" id="GO:0009279">
    <property type="term" value="C:cell outer membrane"/>
    <property type="evidence" value="ECO:0007669"/>
    <property type="project" value="UniProtKB-SubCell"/>
</dbReference>
<dbReference type="GO" id="GO:0044718">
    <property type="term" value="P:siderophore transmembrane transport"/>
    <property type="evidence" value="ECO:0007669"/>
    <property type="project" value="TreeGrafter"/>
</dbReference>
<dbReference type="InterPro" id="IPR039426">
    <property type="entry name" value="TonB-dep_rcpt-like"/>
</dbReference>
<dbReference type="Pfam" id="PF13620">
    <property type="entry name" value="CarboxypepD_reg"/>
    <property type="match status" value="1"/>
</dbReference>
<dbReference type="PANTHER" id="PTHR30069:SF46">
    <property type="entry name" value="OAR PROTEIN"/>
    <property type="match status" value="1"/>
</dbReference>
<dbReference type="InterPro" id="IPR057601">
    <property type="entry name" value="Oar-like_b-barrel"/>
</dbReference>
<keyword evidence="5" id="KW-0472">Membrane</keyword>
<keyword evidence="2" id="KW-0813">Transport</keyword>
<proteinExistence type="predicted"/>
<comment type="subcellular location">
    <subcellularLocation>
        <location evidence="1">Cell outer membrane</location>
        <topology evidence="1">Multi-pass membrane protein</topology>
    </subcellularLocation>
</comment>
<dbReference type="GO" id="GO:0015344">
    <property type="term" value="F:siderophore uptake transmembrane transporter activity"/>
    <property type="evidence" value="ECO:0007669"/>
    <property type="project" value="TreeGrafter"/>
</dbReference>
<dbReference type="PANTHER" id="PTHR30069">
    <property type="entry name" value="TONB-DEPENDENT OUTER MEMBRANE RECEPTOR"/>
    <property type="match status" value="1"/>
</dbReference>
<dbReference type="InterPro" id="IPR013784">
    <property type="entry name" value="Carb-bd-like_fold"/>
</dbReference>
<dbReference type="SUPFAM" id="SSF56935">
    <property type="entry name" value="Porins"/>
    <property type="match status" value="1"/>
</dbReference>
<dbReference type="Pfam" id="PF25183">
    <property type="entry name" value="OMP_b-brl_4"/>
    <property type="match status" value="1"/>
</dbReference>
<evidence type="ECO:0000313" key="8">
    <source>
        <dbReference type="EMBL" id="BDU78190.1"/>
    </source>
</evidence>
<evidence type="ECO:0000256" key="4">
    <source>
        <dbReference type="ARBA" id="ARBA00022692"/>
    </source>
</evidence>
<keyword evidence="9" id="KW-1185">Reference proteome</keyword>
<dbReference type="KEGG" id="msea:METESE_31480"/>
<evidence type="ECO:0000313" key="9">
    <source>
        <dbReference type="Proteomes" id="UP001228113"/>
    </source>
</evidence>
<protein>
    <submittedName>
        <fullName evidence="8">Oar protein</fullName>
    </submittedName>
</protein>
<organism evidence="8 9">
    <name type="scientific">Mesoterricola sediminis</name>
    <dbReference type="NCBI Taxonomy" id="2927980"/>
    <lineage>
        <taxon>Bacteria</taxon>
        <taxon>Pseudomonadati</taxon>
        <taxon>Acidobacteriota</taxon>
        <taxon>Holophagae</taxon>
        <taxon>Holophagales</taxon>
        <taxon>Holophagaceae</taxon>
        <taxon>Mesoterricola</taxon>
    </lineage>
</organism>
<dbReference type="GO" id="GO:0030246">
    <property type="term" value="F:carbohydrate binding"/>
    <property type="evidence" value="ECO:0007669"/>
    <property type="project" value="InterPro"/>
</dbReference>
<dbReference type="Proteomes" id="UP001228113">
    <property type="component" value="Chromosome"/>
</dbReference>
<evidence type="ECO:0000256" key="1">
    <source>
        <dbReference type="ARBA" id="ARBA00004571"/>
    </source>
</evidence>
<evidence type="ECO:0000256" key="2">
    <source>
        <dbReference type="ARBA" id="ARBA00022448"/>
    </source>
</evidence>
<evidence type="ECO:0000259" key="7">
    <source>
        <dbReference type="Pfam" id="PF25183"/>
    </source>
</evidence>
<keyword evidence="6" id="KW-0998">Cell outer membrane</keyword>
<dbReference type="AlphaFoldDB" id="A0AA48GYX8"/>
<reference evidence="8" key="1">
    <citation type="journal article" date="2023" name="Int. J. Syst. Evol. Microbiol.">
        <title>Mesoterricola silvestris gen. nov., sp. nov., Mesoterricola sediminis sp. nov., Geothrix oryzae sp. nov., Geothrix edaphica sp. nov., Geothrix rubra sp. nov., and Geothrix limicola sp. nov., six novel members of Acidobacteriota isolated from soils.</title>
        <authorList>
            <person name="Itoh H."/>
            <person name="Sugisawa Y."/>
            <person name="Mise K."/>
            <person name="Xu Z."/>
            <person name="Kuniyasu M."/>
            <person name="Ushijima N."/>
            <person name="Kawano K."/>
            <person name="Kobayashi E."/>
            <person name="Shiratori Y."/>
            <person name="Masuda Y."/>
            <person name="Senoo K."/>
        </authorList>
    </citation>
    <scope>NUCLEOTIDE SEQUENCE</scope>
    <source>
        <strain evidence="8">W786</strain>
    </source>
</reference>
<sequence length="953" mass="103442">MHSSSSLLTRGRLCALLIGASPLLIGQTSAVGHVTGTVARPDGSPAVGQAILVETPRGARELRTDEKGQFRLPNLVPGKVVVKVHAAGMMDFRSEVLVMVNQTTALAIRLKPQASTTVEVVAINSSVPLNTTDLDQSKTGFTTTMEQIDNLPIPLTTTTDRLSQTLLLVPGTNTGYAYHGASNLAYNVDGVDTTDSNYGQAITQLNNDLLDQVQVMTGGVSAKYGRFDGALVAVTTRSGSNAFEGSMRMVLSNPKWQGLGKTPELYKALGISMTRSADATTTIQSYTFLGPILKDRLFFSLGYQTYSPEQKTYGKTGGFVFSGLPYVASLSEERKDAKLDWIVDTANRISFQWNASETRSENRFNNLGNPSTLETLSGLKREKRGYYSVGWTSQLTSSLLLDLKYNDAYYKSGGPGTGSTGGALVPTWKDMTTSTLFDNGTFSSEPEERHQKVFSLGVTWFAHGMGEHQVEAGVQGYEYTLESAALDFPSGYLISFNGFVPGASTPALANRVMAVQNAALTSLVWQVPVHGKSNTKNKAVYLNDTWTLDKHLSFNLGLRYDGFTSDTTPENNHYSASALAPRLAVNVDLAGDKRHVVSFTAAEYASQILQSNLAGASVTKTPITRTYLYVGTGGANQGLGTDALTSTGAINWAAWGKSAGVTGQANPVTTQDPIQNRTTFVDPNLKAPRTRELTLGYRHEIPQQAFSATLVRRWMDRFVDDIWYGDGIAPGRAKIIISNDPDGKRDYYGLELTYRNNAIEHVSFGGNLTWSRSLGNDSAVTGGQANNFGNGISRDRLAPQGPTASFDRPFILHADATYQNTLGQGRYNFSLLGSYFSRQISSCPWGTANTPANLVAQGYAATYRKFFPELGVLHQPEYFTLDLQIGYEHPIAGKAKAFGKVNILNILNYMPTTSIQYYGTAYAGPYVPFTLYDGKGVVNQPARSFSFDLGIRF</sequence>